<dbReference type="OrthoDB" id="9800607at2"/>
<keyword evidence="2" id="KW-0285">Flavoprotein</keyword>
<sequence>MIPQKVTDGIHSFRAIDWDRELFDELVPLPEGTTYNAYLIKGSEKTALIDTIYPPKTAEFIAAIKKSGVERIDYIVANHAEQDHSGSIPAILELFPEAKVVTNAKCKRFIMDTLPVDRDAFITVGDGHTLSLGNKTLQFLMTPWVHWPDTMCTYVPESRIAFTCDFLGAHLATTDLYADDEARVETAAKRYYAEIMMPYRAFSKEAVDKVGALALDFIAPSHGPVYARPPFILDLYRSWTSDAPKPFVVIPYVSMYESTAQMVAYLTDRLIERGIGVKPINVVDLDTGEFAMSLVEASTVVFASPTVLSGPHPGVAYAALLANVLGLKAKYAAVIGSFGWEGNLPEIVQSMLPKLGATFFEPVMVKGLPREAAFAELDRLADDIAAAHAAAPVAA</sequence>
<protein>
    <submittedName>
        <fullName evidence="5">MBL fold hydrolase</fullName>
    </submittedName>
</protein>
<dbReference type="PIRSF" id="PIRSF005243">
    <property type="entry name" value="ROO"/>
    <property type="match status" value="1"/>
</dbReference>
<dbReference type="GO" id="GO:0016491">
    <property type="term" value="F:oxidoreductase activity"/>
    <property type="evidence" value="ECO:0007669"/>
    <property type="project" value="InterPro"/>
</dbReference>
<dbReference type="PANTHER" id="PTHR43717">
    <property type="entry name" value="ANAEROBIC NITRIC OXIDE REDUCTASE FLAVORUBREDOXIN"/>
    <property type="match status" value="1"/>
</dbReference>
<evidence type="ECO:0000313" key="5">
    <source>
        <dbReference type="EMBL" id="PKR91172.1"/>
    </source>
</evidence>
<dbReference type="SUPFAM" id="SSF52218">
    <property type="entry name" value="Flavoproteins"/>
    <property type="match status" value="1"/>
</dbReference>
<name>A0A1I4U5W3_9HYPH</name>
<dbReference type="InterPro" id="IPR036866">
    <property type="entry name" value="RibonucZ/Hydroxyglut_hydro"/>
</dbReference>
<dbReference type="InterPro" id="IPR008254">
    <property type="entry name" value="Flavodoxin/NO_synth"/>
</dbReference>
<dbReference type="RefSeq" id="WP_101286935.1">
    <property type="nucleotide sequence ID" value="NZ_FOUQ01000007.1"/>
</dbReference>
<accession>A0A1I4U5W3</accession>
<comment type="caution">
    <text evidence="5">The sequence shown here is derived from an EMBL/GenBank/DDBJ whole genome shotgun (WGS) entry which is preliminary data.</text>
</comment>
<dbReference type="GO" id="GO:0010181">
    <property type="term" value="F:FMN binding"/>
    <property type="evidence" value="ECO:0007669"/>
    <property type="project" value="InterPro"/>
</dbReference>
<keyword evidence="3" id="KW-0288">FMN</keyword>
<evidence type="ECO:0000259" key="4">
    <source>
        <dbReference type="PROSITE" id="PS50902"/>
    </source>
</evidence>
<dbReference type="InterPro" id="IPR001279">
    <property type="entry name" value="Metallo-B-lactamas"/>
</dbReference>
<dbReference type="GO" id="GO:0046872">
    <property type="term" value="F:metal ion binding"/>
    <property type="evidence" value="ECO:0007669"/>
    <property type="project" value="InterPro"/>
</dbReference>
<dbReference type="InterPro" id="IPR045761">
    <property type="entry name" value="ODP_dom"/>
</dbReference>
<dbReference type="SMART" id="SM00849">
    <property type="entry name" value="Lactamase_B"/>
    <property type="match status" value="1"/>
</dbReference>
<evidence type="ECO:0000313" key="6">
    <source>
        <dbReference type="Proteomes" id="UP000233491"/>
    </source>
</evidence>
<dbReference type="GO" id="GO:0016787">
    <property type="term" value="F:hydrolase activity"/>
    <property type="evidence" value="ECO:0007669"/>
    <property type="project" value="UniProtKB-KW"/>
</dbReference>
<evidence type="ECO:0000256" key="1">
    <source>
        <dbReference type="ARBA" id="ARBA00007121"/>
    </source>
</evidence>
<keyword evidence="5" id="KW-0378">Hydrolase</keyword>
<dbReference type="GO" id="GO:0009055">
    <property type="term" value="F:electron transfer activity"/>
    <property type="evidence" value="ECO:0007669"/>
    <property type="project" value="InterPro"/>
</dbReference>
<dbReference type="EMBL" id="PJNW01000001">
    <property type="protein sequence ID" value="PKR91172.1"/>
    <property type="molecule type" value="Genomic_DNA"/>
</dbReference>
<dbReference type="InterPro" id="IPR016440">
    <property type="entry name" value="Rubredoxin-O_OxRdtase"/>
</dbReference>
<keyword evidence="6" id="KW-1185">Reference proteome</keyword>
<dbReference type="PANTHER" id="PTHR43717:SF1">
    <property type="entry name" value="ANAEROBIC NITRIC OXIDE REDUCTASE FLAVORUBREDOXIN"/>
    <property type="match status" value="1"/>
</dbReference>
<reference evidence="5 6" key="1">
    <citation type="submission" date="2017-12" db="EMBL/GenBank/DDBJ databases">
        <title>Anaerobic carbon monoxide metabolism by Pleomorphomonas carboxyditropha sp. nov., a new mesophilic hydrogenogenic carboxidotroph.</title>
        <authorList>
            <person name="Esquivel-Elizondo S."/>
            <person name="Krajmalnik-Brown R."/>
        </authorList>
    </citation>
    <scope>NUCLEOTIDE SEQUENCE [LARGE SCALE GENOMIC DNA]</scope>
    <source>
        <strain evidence="5 6">R5-392</strain>
    </source>
</reference>
<dbReference type="Gene3D" id="3.60.15.10">
    <property type="entry name" value="Ribonuclease Z/Hydroxyacylglutathione hydrolase-like"/>
    <property type="match status" value="1"/>
</dbReference>
<proteinExistence type="inferred from homology"/>
<dbReference type="CDD" id="cd07709">
    <property type="entry name" value="flavodiiron_proteins_MBL-fold"/>
    <property type="match status" value="1"/>
</dbReference>
<gene>
    <name evidence="5" type="ORF">CXZ10_00170</name>
</gene>
<dbReference type="AlphaFoldDB" id="A0A1I4U5W3"/>
<evidence type="ECO:0000256" key="2">
    <source>
        <dbReference type="ARBA" id="ARBA00022630"/>
    </source>
</evidence>
<dbReference type="Proteomes" id="UP000233491">
    <property type="component" value="Unassembled WGS sequence"/>
</dbReference>
<dbReference type="Gene3D" id="3.40.50.360">
    <property type="match status" value="1"/>
</dbReference>
<dbReference type="InterPro" id="IPR029039">
    <property type="entry name" value="Flavoprotein-like_sf"/>
</dbReference>
<evidence type="ECO:0000256" key="3">
    <source>
        <dbReference type="ARBA" id="ARBA00022643"/>
    </source>
</evidence>
<dbReference type="SUPFAM" id="SSF56281">
    <property type="entry name" value="Metallo-hydrolase/oxidoreductase"/>
    <property type="match status" value="1"/>
</dbReference>
<comment type="similarity">
    <text evidence="1">In the N-terminal section; belongs to the zinc metallo-hydrolase group 3 family.</text>
</comment>
<feature type="domain" description="Flavodoxin-like" evidence="4">
    <location>
        <begin position="248"/>
        <end position="385"/>
    </location>
</feature>
<organism evidence="5 6">
    <name type="scientific">Pleomorphomonas diazotrophica</name>
    <dbReference type="NCBI Taxonomy" id="1166257"/>
    <lineage>
        <taxon>Bacteria</taxon>
        <taxon>Pseudomonadati</taxon>
        <taxon>Pseudomonadota</taxon>
        <taxon>Alphaproteobacteria</taxon>
        <taxon>Hyphomicrobiales</taxon>
        <taxon>Pleomorphomonadaceae</taxon>
        <taxon>Pleomorphomonas</taxon>
    </lineage>
</organism>
<dbReference type="Pfam" id="PF19583">
    <property type="entry name" value="ODP"/>
    <property type="match status" value="1"/>
</dbReference>
<dbReference type="PROSITE" id="PS50902">
    <property type="entry name" value="FLAVODOXIN_LIKE"/>
    <property type="match status" value="1"/>
</dbReference>